<evidence type="ECO:0000256" key="5">
    <source>
        <dbReference type="ARBA" id="ARBA00023274"/>
    </source>
</evidence>
<name>A0A0C4EM21_PUCT1</name>
<evidence type="ECO:0000313" key="10">
    <source>
        <dbReference type="Proteomes" id="UP000005240"/>
    </source>
</evidence>
<dbReference type="Pfam" id="PF05046">
    <property type="entry name" value="Img2"/>
    <property type="match status" value="1"/>
</dbReference>
<keyword evidence="10" id="KW-1185">Reference proteome</keyword>
<accession>A0A0C4EM21</accession>
<proteinExistence type="inferred from homology"/>
<dbReference type="OMA" id="RSALCGY"/>
<gene>
    <name evidence="8" type="ORF">PTTG_25590</name>
</gene>
<sequence length="177" mass="20198">MASAGPRTLYRMVSKPLALRSALCGYYGLPESSAHGRWSSSVAQEKPTVNDSIKSSKEPRRITHNSNGQHPPKKVYEFNIPDRVWKAPITTEQNPLKYSITRTTPYNTLPVYSVMKPGLGQIWTLIKRINGDLYKLKEDLILDFPQSQPILKLHVNQVLCRGHITKEIKLWLQDRGF</sequence>
<dbReference type="GO" id="GO:0005762">
    <property type="term" value="C:mitochondrial large ribosomal subunit"/>
    <property type="evidence" value="ECO:0007669"/>
    <property type="project" value="TreeGrafter"/>
</dbReference>
<protein>
    <recommendedName>
        <fullName evidence="6">Large ribosomal subunit protein mL49</fullName>
    </recommendedName>
</protein>
<dbReference type="EnsemblFungi" id="PTTG_25590-t43_1">
    <property type="protein sequence ID" value="PTTG_25590-t43_1-p1"/>
    <property type="gene ID" value="PTTG_25590"/>
</dbReference>
<keyword evidence="5" id="KW-0687">Ribonucleoprotein</keyword>
<feature type="region of interest" description="Disordered" evidence="7">
    <location>
        <begin position="33"/>
        <end position="72"/>
    </location>
</feature>
<feature type="compositionally biased region" description="Polar residues" evidence="7">
    <location>
        <begin position="38"/>
        <end position="53"/>
    </location>
</feature>
<dbReference type="VEuPathDB" id="FungiDB:PTTG_25590"/>
<evidence type="ECO:0000313" key="8">
    <source>
        <dbReference type="EMBL" id="OAV98560.1"/>
    </source>
</evidence>
<dbReference type="GO" id="GO:0006412">
    <property type="term" value="P:translation"/>
    <property type="evidence" value="ECO:0007669"/>
    <property type="project" value="InterPro"/>
</dbReference>
<reference evidence="9 10" key="3">
    <citation type="journal article" date="2017" name="G3 (Bethesda)">
        <title>Comparative analysis highlights variable genome content of wheat rusts and divergence of the mating loci.</title>
        <authorList>
            <person name="Cuomo C.A."/>
            <person name="Bakkeren G."/>
            <person name="Khalil H.B."/>
            <person name="Panwar V."/>
            <person name="Joly D."/>
            <person name="Linning R."/>
            <person name="Sakthikumar S."/>
            <person name="Song X."/>
            <person name="Adiconis X."/>
            <person name="Fan L."/>
            <person name="Goldberg J.M."/>
            <person name="Levin J.Z."/>
            <person name="Young S."/>
            <person name="Zeng Q."/>
            <person name="Anikster Y."/>
            <person name="Bruce M."/>
            <person name="Wang M."/>
            <person name="Yin C."/>
            <person name="McCallum B."/>
            <person name="Szabo L.J."/>
            <person name="Hulbert S."/>
            <person name="Chen X."/>
            <person name="Fellers J.P."/>
        </authorList>
    </citation>
    <scope>NUCLEOTIDE SEQUENCE</scope>
    <source>
        <strain evidence="9">isolate 1-1 / race 1 (BBBD)</strain>
        <strain evidence="10">Isolate 1-1 / race 1 (BBBD)</strain>
    </source>
</reference>
<dbReference type="STRING" id="630390.A0A0C4EM21"/>
<dbReference type="AlphaFoldDB" id="A0A0C4EM21"/>
<dbReference type="PANTHER" id="PTHR13477">
    <property type="entry name" value="MITOCHONDRIAL 39S RIBOSOMAL PROTEIN L49"/>
    <property type="match status" value="1"/>
</dbReference>
<comment type="subcellular location">
    <subcellularLocation>
        <location evidence="1">Mitochondrion</location>
    </subcellularLocation>
</comment>
<dbReference type="PANTHER" id="PTHR13477:SF0">
    <property type="entry name" value="LARGE RIBOSOMAL SUBUNIT PROTEIN ML49"/>
    <property type="match status" value="1"/>
</dbReference>
<dbReference type="Proteomes" id="UP000005240">
    <property type="component" value="Unassembled WGS sequence"/>
</dbReference>
<keyword evidence="4" id="KW-0496">Mitochondrion</keyword>
<evidence type="ECO:0000256" key="7">
    <source>
        <dbReference type="SAM" id="MobiDB-lite"/>
    </source>
</evidence>
<keyword evidence="3" id="KW-0689">Ribosomal protein</keyword>
<evidence type="ECO:0000313" key="9">
    <source>
        <dbReference type="EnsemblFungi" id="PTTG_25590-t43_1-p1"/>
    </source>
</evidence>
<evidence type="ECO:0000256" key="2">
    <source>
        <dbReference type="ARBA" id="ARBA00005677"/>
    </source>
</evidence>
<comment type="similarity">
    <text evidence="2">Belongs to the mitochondrion-specific ribosomal protein mL49 family.</text>
</comment>
<reference evidence="8" key="2">
    <citation type="submission" date="2016-05" db="EMBL/GenBank/DDBJ databases">
        <title>Comparative analysis highlights variable genome content of wheat rusts and divergence of the mating loci.</title>
        <authorList>
            <person name="Cuomo C.A."/>
            <person name="Bakkeren G."/>
            <person name="Szabo L."/>
            <person name="Khalil H."/>
            <person name="Joly D."/>
            <person name="Goldberg J."/>
            <person name="Young S."/>
            <person name="Zeng Q."/>
            <person name="Fellers J."/>
        </authorList>
    </citation>
    <scope>NUCLEOTIDE SEQUENCE [LARGE SCALE GENOMIC DNA]</scope>
    <source>
        <strain evidence="8">1-1 BBBD Race 1</strain>
    </source>
</reference>
<dbReference type="Gene3D" id="3.30.780.10">
    <property type="entry name" value="SUI1-like domain"/>
    <property type="match status" value="1"/>
</dbReference>
<dbReference type="GO" id="GO:0003735">
    <property type="term" value="F:structural constituent of ribosome"/>
    <property type="evidence" value="ECO:0007669"/>
    <property type="project" value="InterPro"/>
</dbReference>
<dbReference type="EMBL" id="ADAS02000006">
    <property type="protein sequence ID" value="OAV98560.1"/>
    <property type="molecule type" value="Genomic_DNA"/>
</dbReference>
<evidence type="ECO:0000256" key="3">
    <source>
        <dbReference type="ARBA" id="ARBA00022980"/>
    </source>
</evidence>
<reference evidence="9" key="4">
    <citation type="submission" date="2025-05" db="UniProtKB">
        <authorList>
            <consortium name="EnsemblFungi"/>
        </authorList>
    </citation>
    <scope>IDENTIFICATION</scope>
    <source>
        <strain evidence="9">isolate 1-1 / race 1 (BBBD)</strain>
    </source>
</reference>
<evidence type="ECO:0000256" key="6">
    <source>
        <dbReference type="ARBA" id="ARBA00035191"/>
    </source>
</evidence>
<reference evidence="8" key="1">
    <citation type="submission" date="2009-11" db="EMBL/GenBank/DDBJ databases">
        <authorList>
            <consortium name="The Broad Institute Genome Sequencing Platform"/>
            <person name="Ward D."/>
            <person name="Feldgarden M."/>
            <person name="Earl A."/>
            <person name="Young S.K."/>
            <person name="Zeng Q."/>
            <person name="Koehrsen M."/>
            <person name="Alvarado L."/>
            <person name="Berlin A."/>
            <person name="Bochicchio J."/>
            <person name="Borenstein D."/>
            <person name="Chapman S.B."/>
            <person name="Chen Z."/>
            <person name="Engels R."/>
            <person name="Freedman E."/>
            <person name="Gellesch M."/>
            <person name="Goldberg J."/>
            <person name="Griggs A."/>
            <person name="Gujja S."/>
            <person name="Heilman E."/>
            <person name="Heiman D."/>
            <person name="Hepburn T."/>
            <person name="Howarth C."/>
            <person name="Jen D."/>
            <person name="Larson L."/>
            <person name="Lewis B."/>
            <person name="Mehta T."/>
            <person name="Park D."/>
            <person name="Pearson M."/>
            <person name="Roberts A."/>
            <person name="Saif S."/>
            <person name="Shea T."/>
            <person name="Shenoy N."/>
            <person name="Sisk P."/>
            <person name="Stolte C."/>
            <person name="Sykes S."/>
            <person name="Thomson T."/>
            <person name="Walk T."/>
            <person name="White J."/>
            <person name="Yandava C."/>
            <person name="Izard J."/>
            <person name="Baranova O.V."/>
            <person name="Blanton J.M."/>
            <person name="Tanner A.C."/>
            <person name="Dewhirst F.E."/>
            <person name="Haas B."/>
            <person name="Nusbaum C."/>
            <person name="Birren B."/>
        </authorList>
    </citation>
    <scope>NUCLEOTIDE SEQUENCE [LARGE SCALE GENOMIC DNA]</scope>
    <source>
        <strain evidence="8">1-1 BBBD Race 1</strain>
    </source>
</reference>
<evidence type="ECO:0000256" key="1">
    <source>
        <dbReference type="ARBA" id="ARBA00004173"/>
    </source>
</evidence>
<evidence type="ECO:0000256" key="4">
    <source>
        <dbReference type="ARBA" id="ARBA00023128"/>
    </source>
</evidence>
<dbReference type="InterPro" id="IPR007740">
    <property type="entry name" value="Ribosomal_mL49"/>
</dbReference>
<dbReference type="OrthoDB" id="19439at2759"/>
<organism evidence="8">
    <name type="scientific">Puccinia triticina (isolate 1-1 / race 1 (BBBD))</name>
    <name type="common">Brown leaf rust fungus</name>
    <dbReference type="NCBI Taxonomy" id="630390"/>
    <lineage>
        <taxon>Eukaryota</taxon>
        <taxon>Fungi</taxon>
        <taxon>Dikarya</taxon>
        <taxon>Basidiomycota</taxon>
        <taxon>Pucciniomycotina</taxon>
        <taxon>Pucciniomycetes</taxon>
        <taxon>Pucciniales</taxon>
        <taxon>Pucciniaceae</taxon>
        <taxon>Puccinia</taxon>
    </lineage>
</organism>